<protein>
    <submittedName>
        <fullName evidence="2">Uncharacterized protein</fullName>
    </submittedName>
</protein>
<organism evidence="2 3">
    <name type="scientific">Pleurodeles waltl</name>
    <name type="common">Iberian ribbed newt</name>
    <dbReference type="NCBI Taxonomy" id="8319"/>
    <lineage>
        <taxon>Eukaryota</taxon>
        <taxon>Metazoa</taxon>
        <taxon>Chordata</taxon>
        <taxon>Craniata</taxon>
        <taxon>Vertebrata</taxon>
        <taxon>Euteleostomi</taxon>
        <taxon>Amphibia</taxon>
        <taxon>Batrachia</taxon>
        <taxon>Caudata</taxon>
        <taxon>Salamandroidea</taxon>
        <taxon>Salamandridae</taxon>
        <taxon>Pleurodelinae</taxon>
        <taxon>Pleurodeles</taxon>
    </lineage>
</organism>
<gene>
    <name evidence="2" type="ORF">NDU88_001795</name>
</gene>
<comment type="caution">
    <text evidence="2">The sequence shown here is derived from an EMBL/GenBank/DDBJ whole genome shotgun (WGS) entry which is preliminary data.</text>
</comment>
<keyword evidence="1" id="KW-0812">Transmembrane</keyword>
<reference evidence="2" key="1">
    <citation type="journal article" date="2022" name="bioRxiv">
        <title>Sequencing and chromosome-scale assembly of the giantPleurodeles waltlgenome.</title>
        <authorList>
            <person name="Brown T."/>
            <person name="Elewa A."/>
            <person name="Iarovenko S."/>
            <person name="Subramanian E."/>
            <person name="Araus A.J."/>
            <person name="Petzold A."/>
            <person name="Susuki M."/>
            <person name="Suzuki K.-i.T."/>
            <person name="Hayashi T."/>
            <person name="Toyoda A."/>
            <person name="Oliveira C."/>
            <person name="Osipova E."/>
            <person name="Leigh N.D."/>
            <person name="Simon A."/>
            <person name="Yun M.H."/>
        </authorList>
    </citation>
    <scope>NUCLEOTIDE SEQUENCE</scope>
    <source>
        <strain evidence="2">20211129_DDA</strain>
        <tissue evidence="2">Liver</tissue>
    </source>
</reference>
<feature type="transmembrane region" description="Helical" evidence="1">
    <location>
        <begin position="42"/>
        <end position="63"/>
    </location>
</feature>
<dbReference type="EMBL" id="JANPWB010000003">
    <property type="protein sequence ID" value="KAJ1197951.1"/>
    <property type="molecule type" value="Genomic_DNA"/>
</dbReference>
<dbReference type="Proteomes" id="UP001066276">
    <property type="component" value="Chromosome 2_1"/>
</dbReference>
<keyword evidence="1" id="KW-1133">Transmembrane helix</keyword>
<evidence type="ECO:0000313" key="2">
    <source>
        <dbReference type="EMBL" id="KAJ1197951.1"/>
    </source>
</evidence>
<evidence type="ECO:0000256" key="1">
    <source>
        <dbReference type="SAM" id="Phobius"/>
    </source>
</evidence>
<proteinExistence type="predicted"/>
<evidence type="ECO:0000313" key="3">
    <source>
        <dbReference type="Proteomes" id="UP001066276"/>
    </source>
</evidence>
<name>A0AAV7VC10_PLEWA</name>
<sequence>MAPASDSLALVPRLSGSDSGYCPAGNQQTLPATGCGGPSLRLIALVLVVEALVSVIGWIIVVGHDELKL</sequence>
<keyword evidence="3" id="KW-1185">Reference proteome</keyword>
<accession>A0AAV7VC10</accession>
<keyword evidence="1" id="KW-0472">Membrane</keyword>
<dbReference type="AlphaFoldDB" id="A0AAV7VC10"/>